<feature type="domain" description="PAS" evidence="7">
    <location>
        <begin position="112"/>
        <end position="162"/>
    </location>
</feature>
<protein>
    <recommendedName>
        <fullName evidence="4">HTH-type transcriptional regulatory protein TyrR</fullName>
    </recommendedName>
</protein>
<dbReference type="PANTHER" id="PTHR32071">
    <property type="entry name" value="TRANSCRIPTIONAL REGULATORY PROTEIN"/>
    <property type="match status" value="1"/>
</dbReference>
<evidence type="ECO:0000313" key="9">
    <source>
        <dbReference type="EMBL" id="SFH06201.1"/>
    </source>
</evidence>
<dbReference type="SUPFAM" id="SSF55785">
    <property type="entry name" value="PYP-like sensor domain (PAS domain)"/>
    <property type="match status" value="2"/>
</dbReference>
<feature type="coiled-coil region" evidence="5">
    <location>
        <begin position="222"/>
        <end position="256"/>
    </location>
</feature>
<dbReference type="STRING" id="341036.SAMN05660649_03684"/>
<dbReference type="InterPro" id="IPR002078">
    <property type="entry name" value="Sigma_54_int"/>
</dbReference>
<evidence type="ECO:0000256" key="2">
    <source>
        <dbReference type="ARBA" id="ARBA00022797"/>
    </source>
</evidence>
<dbReference type="Gene3D" id="3.40.50.300">
    <property type="entry name" value="P-loop containing nucleotide triphosphate hydrolases"/>
    <property type="match status" value="1"/>
</dbReference>
<feature type="coiled-coil region" evidence="5">
    <location>
        <begin position="92"/>
        <end position="122"/>
    </location>
</feature>
<evidence type="ECO:0000259" key="6">
    <source>
        <dbReference type="PROSITE" id="PS50045"/>
    </source>
</evidence>
<dbReference type="NCBIfam" id="TIGR00229">
    <property type="entry name" value="sensory_box"/>
    <property type="match status" value="2"/>
</dbReference>
<sequence>MQLTTGSHGVITADAAGRITMLNDAARALLGLELRSVIGRSVKEIIPDTRLTDVMLDDRESKEEKISVGGKRLIVSRTPVYENARLVGSIFIVQDTSELEKVKEQMLELKQAKDELEVILNSSYDEIFVIDGKGITRKINKAGESFYGVDTNKMIGRNVTELEENGYFSPSVTRLVFDRKERATITQTTRSGKELIVTGNPVFDENGNITRVVVNSRDISELSSLRRLLKDTERLADNYRKQVLQLKSEQKGAQRDLIASSPQMLTLLEMVDKVAAVDSTVLITGESGVGKGVVAARIHNMSSRSTGPFVTINCGAIPENLLESELFGYVPGAFTGARKGGKKGLIEMGNGGTVFLDEIGELPLNLQVKLLHVIQQKNVLPVGGTAPVEVDVRFVAATNRDLKKMVQEGSFREDLFYRLNVIPMEIPPLRERREDVDVLLGYYLDLFNKKYGMAKKFTPEVREVLDRYSWPGNVREVENIVERLAVTSDGTEIKPVHLPDYVLSRISEKNNKIYIPDLCPLDEAVQEVEKQLLEKAFKTFGNTYRMAEALNINQSTVVRKMKKYLSAPKRRPGPKKQ</sequence>
<dbReference type="GO" id="GO:0005524">
    <property type="term" value="F:ATP binding"/>
    <property type="evidence" value="ECO:0007669"/>
    <property type="project" value="UniProtKB-KW"/>
</dbReference>
<dbReference type="RefSeq" id="WP_092473059.1">
    <property type="nucleotide sequence ID" value="NZ_FOOX01000015.1"/>
</dbReference>
<dbReference type="InterPro" id="IPR009057">
    <property type="entry name" value="Homeodomain-like_sf"/>
</dbReference>
<feature type="domain" description="PAC" evidence="8">
    <location>
        <begin position="179"/>
        <end position="231"/>
    </location>
</feature>
<keyword evidence="10" id="KW-1185">Reference proteome</keyword>
<dbReference type="InterPro" id="IPR013767">
    <property type="entry name" value="PAS_fold"/>
</dbReference>
<evidence type="ECO:0000256" key="4">
    <source>
        <dbReference type="ARBA" id="ARBA00029500"/>
    </source>
</evidence>
<dbReference type="Pfam" id="PF00158">
    <property type="entry name" value="Sigma54_activat"/>
    <property type="match status" value="1"/>
</dbReference>
<dbReference type="InterPro" id="IPR027417">
    <property type="entry name" value="P-loop_NTPase"/>
</dbReference>
<dbReference type="GO" id="GO:0003677">
    <property type="term" value="F:DNA binding"/>
    <property type="evidence" value="ECO:0007669"/>
    <property type="project" value="UniProtKB-KW"/>
</dbReference>
<dbReference type="Pfam" id="PF25601">
    <property type="entry name" value="AAA_lid_14"/>
    <property type="match status" value="1"/>
</dbReference>
<proteinExistence type="predicted"/>
<dbReference type="InterPro" id="IPR000700">
    <property type="entry name" value="PAS-assoc_C"/>
</dbReference>
<keyword evidence="5" id="KW-0175">Coiled coil</keyword>
<dbReference type="CDD" id="cd00009">
    <property type="entry name" value="AAA"/>
    <property type="match status" value="1"/>
</dbReference>
<dbReference type="InterPro" id="IPR025662">
    <property type="entry name" value="Sigma_54_int_dom_ATP-bd_1"/>
</dbReference>
<dbReference type="SUPFAM" id="SSF52540">
    <property type="entry name" value="P-loop containing nucleoside triphosphate hydrolases"/>
    <property type="match status" value="1"/>
</dbReference>
<reference evidence="10" key="1">
    <citation type="submission" date="2016-10" db="EMBL/GenBank/DDBJ databases">
        <authorList>
            <person name="Varghese N."/>
            <person name="Submissions S."/>
        </authorList>
    </citation>
    <scope>NUCLEOTIDE SEQUENCE [LARGE SCALE GENOMIC DNA]</scope>
    <source>
        <strain evidence="10">DSM 17038</strain>
    </source>
</reference>
<accession>A0A1I2X2Q2</accession>
<dbReference type="InterPro" id="IPR035965">
    <property type="entry name" value="PAS-like_dom_sf"/>
</dbReference>
<dbReference type="AlphaFoldDB" id="A0A1I2X2Q2"/>
<dbReference type="SMART" id="SM00091">
    <property type="entry name" value="PAS"/>
    <property type="match status" value="2"/>
</dbReference>
<dbReference type="PROSITE" id="PS50045">
    <property type="entry name" value="SIGMA54_INTERACT_4"/>
    <property type="match status" value="1"/>
</dbReference>
<dbReference type="InterPro" id="IPR003593">
    <property type="entry name" value="AAA+_ATPase"/>
</dbReference>
<dbReference type="OrthoDB" id="9803970at2"/>
<dbReference type="Gene3D" id="3.30.450.20">
    <property type="entry name" value="PAS domain"/>
    <property type="match status" value="2"/>
</dbReference>
<dbReference type="GO" id="GO:0006355">
    <property type="term" value="P:regulation of DNA-templated transcription"/>
    <property type="evidence" value="ECO:0007669"/>
    <property type="project" value="InterPro"/>
</dbReference>
<evidence type="ECO:0000256" key="3">
    <source>
        <dbReference type="ARBA" id="ARBA00022840"/>
    </source>
</evidence>
<keyword evidence="1" id="KW-0547">Nucleotide-binding</keyword>
<dbReference type="PROSITE" id="PS50112">
    <property type="entry name" value="PAS"/>
    <property type="match status" value="2"/>
</dbReference>
<dbReference type="SUPFAM" id="SSF46689">
    <property type="entry name" value="Homeodomain-like"/>
    <property type="match status" value="1"/>
</dbReference>
<feature type="domain" description="PAS" evidence="7">
    <location>
        <begin position="1"/>
        <end position="46"/>
    </location>
</feature>
<dbReference type="SMART" id="SM00382">
    <property type="entry name" value="AAA"/>
    <property type="match status" value="1"/>
</dbReference>
<keyword evidence="3" id="KW-0067">ATP-binding</keyword>
<dbReference type="InterPro" id="IPR030828">
    <property type="entry name" value="HTH_TyrR"/>
</dbReference>
<dbReference type="InterPro" id="IPR058031">
    <property type="entry name" value="AAA_lid_NorR"/>
</dbReference>
<evidence type="ECO:0000259" key="8">
    <source>
        <dbReference type="PROSITE" id="PS50113"/>
    </source>
</evidence>
<name>A0A1I2X2Q2_9FIRM</name>
<dbReference type="FunFam" id="3.40.50.300:FF:000006">
    <property type="entry name" value="DNA-binding transcriptional regulator NtrC"/>
    <property type="match status" value="1"/>
</dbReference>
<dbReference type="Proteomes" id="UP000199337">
    <property type="component" value="Unassembled WGS sequence"/>
</dbReference>
<dbReference type="Pfam" id="PF13426">
    <property type="entry name" value="PAS_9"/>
    <property type="match status" value="1"/>
</dbReference>
<gene>
    <name evidence="9" type="ORF">SAMN05660649_03684</name>
</gene>
<evidence type="ECO:0000256" key="5">
    <source>
        <dbReference type="SAM" id="Coils"/>
    </source>
</evidence>
<dbReference type="Pfam" id="PF18024">
    <property type="entry name" value="HTH_50"/>
    <property type="match status" value="1"/>
</dbReference>
<keyword evidence="2" id="KW-0058">Aromatic hydrocarbons catabolism</keyword>
<dbReference type="PROSITE" id="PS50113">
    <property type="entry name" value="PAC"/>
    <property type="match status" value="1"/>
</dbReference>
<dbReference type="Pfam" id="PF00989">
    <property type="entry name" value="PAS"/>
    <property type="match status" value="1"/>
</dbReference>
<dbReference type="Gene3D" id="1.10.10.60">
    <property type="entry name" value="Homeodomain-like"/>
    <property type="match status" value="1"/>
</dbReference>
<dbReference type="CDD" id="cd00130">
    <property type="entry name" value="PAS"/>
    <property type="match status" value="2"/>
</dbReference>
<dbReference type="Gene3D" id="1.10.8.60">
    <property type="match status" value="1"/>
</dbReference>
<feature type="domain" description="Sigma-54 factor interaction" evidence="6">
    <location>
        <begin position="257"/>
        <end position="486"/>
    </location>
</feature>
<evidence type="ECO:0000259" key="7">
    <source>
        <dbReference type="PROSITE" id="PS50112"/>
    </source>
</evidence>
<dbReference type="InterPro" id="IPR000014">
    <property type="entry name" value="PAS"/>
</dbReference>
<dbReference type="EMBL" id="FOOX01000015">
    <property type="protein sequence ID" value="SFH06201.1"/>
    <property type="molecule type" value="Genomic_DNA"/>
</dbReference>
<organism evidence="9 10">
    <name type="scientific">Desulfotruncus arcticus DSM 17038</name>
    <dbReference type="NCBI Taxonomy" id="1121424"/>
    <lineage>
        <taxon>Bacteria</taxon>
        <taxon>Bacillati</taxon>
        <taxon>Bacillota</taxon>
        <taxon>Clostridia</taxon>
        <taxon>Eubacteriales</taxon>
        <taxon>Desulfallaceae</taxon>
        <taxon>Desulfotruncus</taxon>
    </lineage>
</organism>
<evidence type="ECO:0000313" key="10">
    <source>
        <dbReference type="Proteomes" id="UP000199337"/>
    </source>
</evidence>
<dbReference type="PROSITE" id="PS00675">
    <property type="entry name" value="SIGMA54_INTERACT_1"/>
    <property type="match status" value="1"/>
</dbReference>
<evidence type="ECO:0000256" key="1">
    <source>
        <dbReference type="ARBA" id="ARBA00022741"/>
    </source>
</evidence>
<dbReference type="PANTHER" id="PTHR32071:SF57">
    <property type="entry name" value="C4-DICARBOXYLATE TRANSPORT TRANSCRIPTIONAL REGULATORY PROTEIN DCTD"/>
    <property type="match status" value="1"/>
</dbReference>